<evidence type="ECO:0000259" key="6">
    <source>
        <dbReference type="PROSITE" id="PS50192"/>
    </source>
</evidence>
<feature type="domain" description="T-SNARE coiled-coil homology" evidence="6">
    <location>
        <begin position="282"/>
        <end position="344"/>
    </location>
</feature>
<dbReference type="GO" id="GO:0035091">
    <property type="term" value="F:phosphatidylinositol binding"/>
    <property type="evidence" value="ECO:0007669"/>
    <property type="project" value="InterPro"/>
</dbReference>
<dbReference type="FunFam" id="1.20.5.110:FF:000058">
    <property type="entry name" value="VAM7p Vacuolar SNARE protein"/>
    <property type="match status" value="1"/>
</dbReference>
<proteinExistence type="predicted"/>
<dbReference type="SUPFAM" id="SSF58038">
    <property type="entry name" value="SNARE fusion complex"/>
    <property type="match status" value="1"/>
</dbReference>
<dbReference type="InterPro" id="IPR001683">
    <property type="entry name" value="PX_dom"/>
</dbReference>
<dbReference type="Proteomes" id="UP000774326">
    <property type="component" value="Unassembled WGS sequence"/>
</dbReference>
<dbReference type="Pfam" id="PF00787">
    <property type="entry name" value="PX"/>
    <property type="match status" value="1"/>
</dbReference>
<comment type="subcellular location">
    <subcellularLocation>
        <location evidence="1">Vacuole</location>
    </subcellularLocation>
</comment>
<dbReference type="SUPFAM" id="SSF64268">
    <property type="entry name" value="PX domain"/>
    <property type="match status" value="1"/>
</dbReference>
<comment type="caution">
    <text evidence="8">The sequence shown here is derived from an EMBL/GenBank/DDBJ whole genome shotgun (WGS) entry which is preliminary data.</text>
</comment>
<evidence type="ECO:0000256" key="4">
    <source>
        <dbReference type="ARBA" id="ARBA00054927"/>
    </source>
</evidence>
<evidence type="ECO:0000313" key="9">
    <source>
        <dbReference type="Proteomes" id="UP000774326"/>
    </source>
</evidence>
<evidence type="ECO:0000256" key="2">
    <source>
        <dbReference type="ARBA" id="ARBA00022554"/>
    </source>
</evidence>
<dbReference type="GO" id="GO:0016192">
    <property type="term" value="P:vesicle-mediated transport"/>
    <property type="evidence" value="ECO:0007669"/>
    <property type="project" value="UniProtKB-ARBA"/>
</dbReference>
<keyword evidence="3" id="KW-0175">Coiled coil</keyword>
<dbReference type="SMART" id="SM00312">
    <property type="entry name" value="PX"/>
    <property type="match status" value="1"/>
</dbReference>
<protein>
    <submittedName>
        <fullName evidence="8">Uncharacterized protein</fullName>
    </submittedName>
</protein>
<dbReference type="InterPro" id="IPR000727">
    <property type="entry name" value="T_SNARE_dom"/>
</dbReference>
<evidence type="ECO:0000313" key="8">
    <source>
        <dbReference type="EMBL" id="KAH3682948.1"/>
    </source>
</evidence>
<keyword evidence="2" id="KW-0926">Vacuole</keyword>
<dbReference type="PROSITE" id="PS50195">
    <property type="entry name" value="PX"/>
    <property type="match status" value="1"/>
</dbReference>
<dbReference type="InterPro" id="IPR036871">
    <property type="entry name" value="PX_dom_sf"/>
</dbReference>
<feature type="domain" description="PX" evidence="7">
    <location>
        <begin position="1"/>
        <end position="117"/>
    </location>
</feature>
<dbReference type="SMART" id="SM00397">
    <property type="entry name" value="t_SNARE"/>
    <property type="match status" value="1"/>
</dbReference>
<evidence type="ECO:0000259" key="7">
    <source>
        <dbReference type="PROSITE" id="PS50195"/>
    </source>
</evidence>
<dbReference type="OrthoDB" id="428895at2759"/>
<sequence>MSEITVTIPEVSLSSDASFINYHVQIHSTQTGKSTLILKRYTDFELLRQELETFYSEKIPLEFPGKTYFWTSSTDEYLAEERRLVFERFLQGLLKSKDSKWRKTLIFREFLNLPPGTFTNTPTNSTQEKMKQVWDLTKTKEPITDLNQWISVVKETKNILNESKSMVGKSHSESKKKLVIGNSRIECLSLGLAQQKIRLTGHEMQRREDLLDSLKREVTIIQQLQSSSSSSSSVTDGSQTQMGMSRPDNGKSQLFKGRVLGAPQETSRTLNLDDQQLLQLQRNDFKKQDEELQQLGKVIARQKELGIAINEELKLQNELLDELDGEVDRTNSKLHYASKRAEKFT</sequence>
<organism evidence="8 9">
    <name type="scientific">Wickerhamomyces pijperi</name>
    <name type="common">Yeast</name>
    <name type="synonym">Pichia pijperi</name>
    <dbReference type="NCBI Taxonomy" id="599730"/>
    <lineage>
        <taxon>Eukaryota</taxon>
        <taxon>Fungi</taxon>
        <taxon>Dikarya</taxon>
        <taxon>Ascomycota</taxon>
        <taxon>Saccharomycotina</taxon>
        <taxon>Saccharomycetes</taxon>
        <taxon>Phaffomycetales</taxon>
        <taxon>Wickerhamomycetaceae</taxon>
        <taxon>Wickerhamomyces</taxon>
    </lineage>
</organism>
<gene>
    <name evidence="8" type="ORF">WICPIJ_006078</name>
</gene>
<feature type="compositionally biased region" description="Polar residues" evidence="5">
    <location>
        <begin position="234"/>
        <end position="243"/>
    </location>
</feature>
<comment type="function">
    <text evidence="4">Essential for proper morphogenesis of the vacuole. May exist as structural reinforcement on the surface of the vacuolar membrane and be required for maintenance against rupture by osmotic pressure.</text>
</comment>
<dbReference type="GO" id="GO:0007034">
    <property type="term" value="P:vacuolar transport"/>
    <property type="evidence" value="ECO:0007669"/>
    <property type="project" value="UniProtKB-ARBA"/>
</dbReference>
<dbReference type="EMBL" id="JAEUBG010003318">
    <property type="protein sequence ID" value="KAH3682948.1"/>
    <property type="molecule type" value="Genomic_DNA"/>
</dbReference>
<keyword evidence="9" id="KW-1185">Reference proteome</keyword>
<name>A0A9P8Q2C0_WICPI</name>
<reference evidence="8" key="1">
    <citation type="journal article" date="2021" name="Open Biol.">
        <title>Shared evolutionary footprints suggest mitochondrial oxidative damage underlies multiple complex I losses in fungi.</title>
        <authorList>
            <person name="Schikora-Tamarit M.A."/>
            <person name="Marcet-Houben M."/>
            <person name="Nosek J."/>
            <person name="Gabaldon T."/>
        </authorList>
    </citation>
    <scope>NUCLEOTIDE SEQUENCE</scope>
    <source>
        <strain evidence="8">CBS2887</strain>
    </source>
</reference>
<evidence type="ECO:0000256" key="5">
    <source>
        <dbReference type="SAM" id="MobiDB-lite"/>
    </source>
</evidence>
<dbReference type="PROSITE" id="PS50192">
    <property type="entry name" value="T_SNARE"/>
    <property type="match status" value="1"/>
</dbReference>
<dbReference type="CDD" id="cd15858">
    <property type="entry name" value="SNARE_VAM7"/>
    <property type="match status" value="1"/>
</dbReference>
<feature type="region of interest" description="Disordered" evidence="5">
    <location>
        <begin position="222"/>
        <end position="254"/>
    </location>
</feature>
<reference evidence="8" key="2">
    <citation type="submission" date="2021-01" db="EMBL/GenBank/DDBJ databases">
        <authorList>
            <person name="Schikora-Tamarit M.A."/>
        </authorList>
    </citation>
    <scope>NUCLEOTIDE SEQUENCE</scope>
    <source>
        <strain evidence="8">CBS2887</strain>
    </source>
</reference>
<dbReference type="Gene3D" id="3.30.1520.10">
    <property type="entry name" value="Phox-like domain"/>
    <property type="match status" value="1"/>
</dbReference>
<accession>A0A9P8Q2C0</accession>
<dbReference type="Gene3D" id="1.20.5.110">
    <property type="match status" value="1"/>
</dbReference>
<dbReference type="AlphaFoldDB" id="A0A9P8Q2C0"/>
<evidence type="ECO:0000256" key="1">
    <source>
        <dbReference type="ARBA" id="ARBA00004116"/>
    </source>
</evidence>
<dbReference type="GO" id="GO:0000329">
    <property type="term" value="C:fungal-type vacuole membrane"/>
    <property type="evidence" value="ECO:0007669"/>
    <property type="project" value="UniProtKB-ARBA"/>
</dbReference>
<evidence type="ECO:0000256" key="3">
    <source>
        <dbReference type="ARBA" id="ARBA00023054"/>
    </source>
</evidence>
<dbReference type="GO" id="GO:0097576">
    <property type="term" value="P:vacuole fusion"/>
    <property type="evidence" value="ECO:0007669"/>
    <property type="project" value="UniProtKB-ARBA"/>
</dbReference>